<gene>
    <name evidence="1" type="ordered locus">Mpe_A3830</name>
    <name evidence="2" type="ordered locus">Mpe_B0178</name>
</gene>
<dbReference type="EMBL" id="CP000555">
    <property type="protein sequence ID" value="ABM94146.1"/>
    <property type="molecule type" value="Genomic_DNA"/>
</dbReference>
<dbReference type="AlphaFoldDB" id="A2SF07"/>
<reference evidence="1 3" key="1">
    <citation type="journal article" date="2007" name="J. Bacteriol.">
        <title>Whole-genome analysis of the methyl tert-butyl ether-degrading beta-proteobacterium Methylibium petroleiphilum PM1.</title>
        <authorList>
            <person name="Kane S.R."/>
            <person name="Chakicherla A.Y."/>
            <person name="Chain P.S.G."/>
            <person name="Schmidt R."/>
            <person name="Shin M.W."/>
            <person name="Legler T.C."/>
            <person name="Scow K.M."/>
            <person name="Larimer F.W."/>
            <person name="Lucas S.M."/>
            <person name="Richardson P.M."/>
            <person name="Hristova K.R."/>
        </authorList>
    </citation>
    <scope>NUCLEOTIDE SEQUENCE [LARGE SCALE GENOMIC DNA]</scope>
    <source>
        <strain evidence="3">ATCC BAA-1232 / LMG 22953 / PM1</strain>
        <strain evidence="1">PM1</strain>
        <plasmid evidence="2">PM1</plasmid>
        <plasmid evidence="2 3">RPME01</plasmid>
    </source>
</reference>
<dbReference type="KEGG" id="mpt:Mpe_B0178"/>
<accession>A2SF07</accession>
<evidence type="ECO:0000313" key="1">
    <source>
        <dbReference type="EMBL" id="ABM94146.1"/>
    </source>
</evidence>
<name>A2SF07_METPP</name>
<dbReference type="Proteomes" id="UP000000366">
    <property type="component" value="Plasmid RPME01"/>
</dbReference>
<dbReference type="EMBL" id="CP000556">
    <property type="protein sequence ID" value="ABM96954.1"/>
    <property type="molecule type" value="Genomic_DNA"/>
</dbReference>
<dbReference type="eggNOG" id="ENOG502Z7UM">
    <property type="taxonomic scope" value="Bacteria"/>
</dbReference>
<keyword evidence="3" id="KW-1185">Reference proteome</keyword>
<dbReference type="InterPro" id="IPR058120">
    <property type="entry name" value="MADS7"/>
</dbReference>
<dbReference type="Proteomes" id="UP000000366">
    <property type="component" value="Chromosome"/>
</dbReference>
<dbReference type="KEGG" id="mpt:Mpe_A3830"/>
<dbReference type="Pfam" id="PF26611">
    <property type="entry name" value="MAD7"/>
    <property type="match status" value="1"/>
</dbReference>
<geneLocation type="plasmid" evidence="2 3">
    <name>RPME01</name>
</geneLocation>
<organism evidence="1 3">
    <name type="scientific">Methylibium petroleiphilum (strain ATCC BAA-1232 / LMG 22953 / PM1)</name>
    <dbReference type="NCBI Taxonomy" id="420662"/>
    <lineage>
        <taxon>Bacteria</taxon>
        <taxon>Pseudomonadati</taxon>
        <taxon>Pseudomonadota</taxon>
        <taxon>Betaproteobacteria</taxon>
        <taxon>Burkholderiales</taxon>
        <taxon>Sphaerotilaceae</taxon>
        <taxon>Methylibium</taxon>
    </lineage>
</organism>
<keyword evidence="2" id="KW-0614">Plasmid</keyword>
<protein>
    <submittedName>
        <fullName evidence="1">Uncharacterized protein</fullName>
    </submittedName>
</protein>
<dbReference type="RefSeq" id="WP_011828783.1">
    <property type="nucleotide sequence ID" value="NC_008826.1"/>
</dbReference>
<dbReference type="STRING" id="420662.Mpe_A3830"/>
<dbReference type="HOGENOM" id="CLU_526628_0_0_4"/>
<evidence type="ECO:0000313" key="3">
    <source>
        <dbReference type="Proteomes" id="UP000000366"/>
    </source>
</evidence>
<evidence type="ECO:0000313" key="2">
    <source>
        <dbReference type="EMBL" id="ABM96954.1"/>
    </source>
</evidence>
<reference evidence="1" key="2">
    <citation type="submission" date="2007-01" db="EMBL/GenBank/DDBJ databases">
        <authorList>
            <person name="Copeland A."/>
            <person name="Lucas S."/>
            <person name="Lapidus A."/>
            <person name="Barry K."/>
            <person name="Detter J.C."/>
            <person name="Glavina del Rio T."/>
            <person name="Hammon N."/>
            <person name="Dalin E."/>
            <person name="Tice H."/>
            <person name="Pitluck S."/>
            <person name="Chain P."/>
            <person name="Malfatti S."/>
            <person name="Shin M."/>
            <person name="Vergez L."/>
            <person name="Schmutz J."/>
            <person name="Larimer F."/>
            <person name="Land M."/>
            <person name="Hauser L."/>
            <person name="Richardson P."/>
        </authorList>
    </citation>
    <scope>NUCLEOTIDE SEQUENCE</scope>
    <source>
        <strain evidence="1">PM1</strain>
        <plasmid evidence="2">RPME01</plasmid>
    </source>
</reference>
<sequence length="505" mass="57850">MTPTIKEVSFVVDEQIWGHRLYDEQLPHLAVLEFFNVLQSNLSNPLREPAQGRVRYRPQHQVRLRNILFNNPYIEVVRSTTGSDEAKWARWVELFREDATDPPERYVNELKRRFTSFDDFARAVELLRTSAFEGQSNKRWSSRFVFPFGPAALYEDLRFDASGNASNDRRFFARTGELLYLMLSRAVRSPQLGAELVRRMFQSESQMDRLVASLQGPPHLADKEKEVGYLPLASAPRFDRLCDDWLAVLSRDMPLYDGLDHLITITGLNLLLYFLEQARDAIGAEEPVELLCEIVSKQRTKVRALSIAGFQTNQGMSVRAIEALIKRFQTTPAWLEALASEDPTGNCAALVREHFQYEKDDEVPLTNMAPTELLGRLLERALNRHEQHVARIHGTWSRALGLSSRRLSRRVRYAPSDRLLKALVVTVVDDTMEYSQFLAEIYRRYGIVVGHVEGARYIESHQVDQAALMDNAAHLETRLLGLGLVRRLSDSCAFVENPFTRRGAQ</sequence>
<proteinExistence type="predicted"/>